<name>A0ABT6G3J5_9FLAO</name>
<accession>A0ABT6G3J5</accession>
<dbReference type="Proteomes" id="UP001529085">
    <property type="component" value="Unassembled WGS sequence"/>
</dbReference>
<organism evidence="2 3">
    <name type="scientific">Winogradskyella marincola</name>
    <dbReference type="NCBI Taxonomy" id="3037795"/>
    <lineage>
        <taxon>Bacteria</taxon>
        <taxon>Pseudomonadati</taxon>
        <taxon>Bacteroidota</taxon>
        <taxon>Flavobacteriia</taxon>
        <taxon>Flavobacteriales</taxon>
        <taxon>Flavobacteriaceae</taxon>
        <taxon>Winogradskyella</taxon>
    </lineage>
</organism>
<dbReference type="RefSeq" id="WP_278006057.1">
    <property type="nucleotide sequence ID" value="NZ_JARSBN010000006.1"/>
</dbReference>
<evidence type="ECO:0008006" key="4">
    <source>
        <dbReference type="Google" id="ProtNLM"/>
    </source>
</evidence>
<dbReference type="PROSITE" id="PS51257">
    <property type="entry name" value="PROKAR_LIPOPROTEIN"/>
    <property type="match status" value="1"/>
</dbReference>
<gene>
    <name evidence="2" type="ORF">P7122_12085</name>
</gene>
<evidence type="ECO:0000313" key="3">
    <source>
        <dbReference type="Proteomes" id="UP001529085"/>
    </source>
</evidence>
<comment type="caution">
    <text evidence="2">The sequence shown here is derived from an EMBL/GenBank/DDBJ whole genome shotgun (WGS) entry which is preliminary data.</text>
</comment>
<keyword evidence="1" id="KW-0732">Signal</keyword>
<evidence type="ECO:0000313" key="2">
    <source>
        <dbReference type="EMBL" id="MDG4716616.1"/>
    </source>
</evidence>
<feature type="signal peptide" evidence="1">
    <location>
        <begin position="1"/>
        <end position="20"/>
    </location>
</feature>
<reference evidence="2 3" key="1">
    <citation type="submission" date="2023-03" db="EMBL/GenBank/DDBJ databases">
        <title>Strain YYF002 represents a novel species in the genus Winogradskyella isolated from seawater.</title>
        <authorList>
            <person name="Fu Z.-Y."/>
        </authorList>
    </citation>
    <scope>NUCLEOTIDE SEQUENCE [LARGE SCALE GENOMIC DNA]</scope>
    <source>
        <strain evidence="2 3">YYF002</strain>
    </source>
</reference>
<evidence type="ECO:0000256" key="1">
    <source>
        <dbReference type="SAM" id="SignalP"/>
    </source>
</evidence>
<protein>
    <recommendedName>
        <fullName evidence="4">Lipocalin-like domain-containing protein</fullName>
    </recommendedName>
</protein>
<proteinExistence type="predicted"/>
<dbReference type="EMBL" id="JARSBN010000006">
    <property type="protein sequence ID" value="MDG4716616.1"/>
    <property type="molecule type" value="Genomic_DNA"/>
</dbReference>
<sequence>MKRYKITSFLIILFSLALMSCSEEDHEDNGVDILGVWENTETNTETTTTYRLVFGADKIGINTESIQFASGEIISNALSFTWKLNGNEVNLYDANEVHIDTFTITNEGQLFLTNSSLQLEKVSDDYTQFF</sequence>
<keyword evidence="3" id="KW-1185">Reference proteome</keyword>
<feature type="chain" id="PRO_5045604536" description="Lipocalin-like domain-containing protein" evidence="1">
    <location>
        <begin position="21"/>
        <end position="130"/>
    </location>
</feature>